<dbReference type="Pfam" id="PF05055">
    <property type="entry name" value="DUF677"/>
    <property type="match status" value="1"/>
</dbReference>
<proteinExistence type="inferred from homology"/>
<sequence length="385" mass="42638">MPLIKEEGSMLSCLKLPQPPTNNHLSSPASQGPSGDNTPASSVQLSPTINLSHEYTLVLQTHSYGEIRRTFDTSSFTHDVETGHVDVVLDSPHLLSRVLQPSRECVQEILSQITPDSLTHLVNTYFEHTERASRLCLHLHHSVHHARFLYAPIHNLLDVLPLDSDPDAYTLSDSQSSSAFNMFLQFDRLGNPFILPDTQSFDEMRSGFSELRQQLDRHIGKSKSRVDQMNNCSKGSALCLIAATVGVIVSAVVIASHAFVALVSIPLCPAVLASGVSKKETVRLAQLDTAARGACVLQNDLDTIDRLVASLHAAVENDRFFVRWGLERGVDGHSILEVLKQIRRNQSSLVQQFKDLKEHIFLCFIAINRARANLLKELHGHQSPV</sequence>
<evidence type="ECO:0000256" key="3">
    <source>
        <dbReference type="ARBA" id="ARBA00022692"/>
    </source>
</evidence>
<dbReference type="GO" id="GO:0016020">
    <property type="term" value="C:membrane"/>
    <property type="evidence" value="ECO:0007669"/>
    <property type="project" value="UniProtKB-SubCell"/>
</dbReference>
<evidence type="ECO:0000256" key="6">
    <source>
        <dbReference type="SAM" id="MobiDB-lite"/>
    </source>
</evidence>
<keyword evidence="3 7" id="KW-0812">Transmembrane</keyword>
<feature type="compositionally biased region" description="Polar residues" evidence="6">
    <location>
        <begin position="21"/>
        <end position="44"/>
    </location>
</feature>
<name>A0ABD3CE91_9LAMI</name>
<reference evidence="9" key="1">
    <citation type="journal article" date="2024" name="IScience">
        <title>Strigolactones Initiate the Formation of Haustorium-like Structures in Castilleja.</title>
        <authorList>
            <person name="Buerger M."/>
            <person name="Peterson D."/>
            <person name="Chory J."/>
        </authorList>
    </citation>
    <scope>NUCLEOTIDE SEQUENCE [LARGE SCALE GENOMIC DNA]</scope>
</reference>
<feature type="transmembrane region" description="Helical" evidence="7">
    <location>
        <begin position="237"/>
        <end position="260"/>
    </location>
</feature>
<evidence type="ECO:0000256" key="7">
    <source>
        <dbReference type="SAM" id="Phobius"/>
    </source>
</evidence>
<dbReference type="PANTHER" id="PTHR31113:SF5">
    <property type="entry name" value="OS04G0405700 PROTEIN"/>
    <property type="match status" value="1"/>
</dbReference>
<dbReference type="AlphaFoldDB" id="A0ABD3CE91"/>
<feature type="region of interest" description="Disordered" evidence="6">
    <location>
        <begin position="16"/>
        <end position="44"/>
    </location>
</feature>
<dbReference type="InterPro" id="IPR007749">
    <property type="entry name" value="DUF677"/>
</dbReference>
<comment type="similarity">
    <text evidence="2">Belongs to the UPF0496 family.</text>
</comment>
<gene>
    <name evidence="8" type="ORF">CASFOL_027239</name>
</gene>
<keyword evidence="4 7" id="KW-1133">Transmembrane helix</keyword>
<dbReference type="EMBL" id="JAVIJP010000036">
    <property type="protein sequence ID" value="KAL3628193.1"/>
    <property type="molecule type" value="Genomic_DNA"/>
</dbReference>
<protein>
    <submittedName>
        <fullName evidence="8">Uncharacterized protein</fullName>
    </submittedName>
</protein>
<organism evidence="8 9">
    <name type="scientific">Castilleja foliolosa</name>
    <dbReference type="NCBI Taxonomy" id="1961234"/>
    <lineage>
        <taxon>Eukaryota</taxon>
        <taxon>Viridiplantae</taxon>
        <taxon>Streptophyta</taxon>
        <taxon>Embryophyta</taxon>
        <taxon>Tracheophyta</taxon>
        <taxon>Spermatophyta</taxon>
        <taxon>Magnoliopsida</taxon>
        <taxon>eudicotyledons</taxon>
        <taxon>Gunneridae</taxon>
        <taxon>Pentapetalae</taxon>
        <taxon>asterids</taxon>
        <taxon>lamiids</taxon>
        <taxon>Lamiales</taxon>
        <taxon>Orobanchaceae</taxon>
        <taxon>Pedicularideae</taxon>
        <taxon>Castillejinae</taxon>
        <taxon>Castilleja</taxon>
    </lineage>
</organism>
<evidence type="ECO:0000256" key="4">
    <source>
        <dbReference type="ARBA" id="ARBA00022989"/>
    </source>
</evidence>
<evidence type="ECO:0000313" key="9">
    <source>
        <dbReference type="Proteomes" id="UP001632038"/>
    </source>
</evidence>
<dbReference type="Proteomes" id="UP001632038">
    <property type="component" value="Unassembled WGS sequence"/>
</dbReference>
<evidence type="ECO:0000256" key="5">
    <source>
        <dbReference type="ARBA" id="ARBA00023136"/>
    </source>
</evidence>
<evidence type="ECO:0000256" key="1">
    <source>
        <dbReference type="ARBA" id="ARBA00004370"/>
    </source>
</evidence>
<keyword evidence="5 7" id="KW-0472">Membrane</keyword>
<evidence type="ECO:0000313" key="8">
    <source>
        <dbReference type="EMBL" id="KAL3628193.1"/>
    </source>
</evidence>
<comment type="caution">
    <text evidence="8">The sequence shown here is derived from an EMBL/GenBank/DDBJ whole genome shotgun (WGS) entry which is preliminary data.</text>
</comment>
<comment type="subcellular location">
    <subcellularLocation>
        <location evidence="1">Membrane</location>
    </subcellularLocation>
</comment>
<keyword evidence="9" id="KW-1185">Reference proteome</keyword>
<dbReference type="PANTHER" id="PTHR31113">
    <property type="entry name" value="UPF0496 PROTEIN 3-RELATED"/>
    <property type="match status" value="1"/>
</dbReference>
<evidence type="ECO:0000256" key="2">
    <source>
        <dbReference type="ARBA" id="ARBA00009074"/>
    </source>
</evidence>
<accession>A0ABD3CE91</accession>